<dbReference type="InterPro" id="IPR045247">
    <property type="entry name" value="Oye-like"/>
</dbReference>
<name>A0ABN0AF38_CORAM</name>
<dbReference type="InterPro" id="IPR001155">
    <property type="entry name" value="OxRdtase_FMN_N"/>
</dbReference>
<gene>
    <name evidence="2" type="ORF">HMPREF0281_01230</name>
</gene>
<evidence type="ECO:0000259" key="1">
    <source>
        <dbReference type="Pfam" id="PF00724"/>
    </source>
</evidence>
<evidence type="ECO:0000313" key="3">
    <source>
        <dbReference type="Proteomes" id="UP000006015"/>
    </source>
</evidence>
<organism evidence="2 3">
    <name type="scientific">Corynebacterium ammoniagenes DSM 20306</name>
    <dbReference type="NCBI Taxonomy" id="649754"/>
    <lineage>
        <taxon>Bacteria</taxon>
        <taxon>Bacillati</taxon>
        <taxon>Actinomycetota</taxon>
        <taxon>Actinomycetes</taxon>
        <taxon>Mycobacteriales</taxon>
        <taxon>Corynebacteriaceae</taxon>
        <taxon>Corynebacterium</taxon>
    </lineage>
</organism>
<sequence length="383" mass="41743">MCTVVRFGLLHTEEDTVTKLFDSVQIGQYTLNNRVTMAPLTRQRAGEDGTPTELHKEYYSQRASAGLVVTEGVFPAYSCRSFPGQAGLATDEHTEAWKPVADAVHARDGVIFAQVMHGGRTSHPDLLRDAPVKAPSAIATGGQVRGFSGKTDGVVPEALTVEEIPGIIEDFRQSARRAVDAGLDGIEIHSANGYLLHEFLAPSSNVREDQYGGNPAHRARLTAEVIRAVAEEIGEDRTAVRISPQHHVQGIDESDTQETIATYQALFAHISDLKLAYVSVLVNEPEGEVATEVRRLIQQEHGWPLLLNSGFAVISQLDDAQYWVDELGADAAVIGRMLIANPDLVERWESGAELNEPDQSTFYVGGATGYVDYPTLEDARVRS</sequence>
<evidence type="ECO:0000313" key="2">
    <source>
        <dbReference type="EMBL" id="EFG81455.1"/>
    </source>
</evidence>
<comment type="caution">
    <text evidence="2">The sequence shown here is derived from an EMBL/GenBank/DDBJ whole genome shotgun (WGS) entry which is preliminary data.</text>
</comment>
<dbReference type="PANTHER" id="PTHR22893:SF91">
    <property type="entry name" value="NADPH DEHYDROGENASE 2-RELATED"/>
    <property type="match status" value="1"/>
</dbReference>
<dbReference type="SUPFAM" id="SSF51395">
    <property type="entry name" value="FMN-linked oxidoreductases"/>
    <property type="match status" value="1"/>
</dbReference>
<dbReference type="CDD" id="cd02933">
    <property type="entry name" value="OYE_like_FMN"/>
    <property type="match status" value="1"/>
</dbReference>
<accession>A0ABN0AF38</accession>
<dbReference type="Proteomes" id="UP000006015">
    <property type="component" value="Unassembled WGS sequence"/>
</dbReference>
<dbReference type="Gene3D" id="3.20.20.70">
    <property type="entry name" value="Aldolase class I"/>
    <property type="match status" value="1"/>
</dbReference>
<dbReference type="Pfam" id="PF00724">
    <property type="entry name" value="Oxidored_FMN"/>
    <property type="match status" value="1"/>
</dbReference>
<dbReference type="PANTHER" id="PTHR22893">
    <property type="entry name" value="NADH OXIDOREDUCTASE-RELATED"/>
    <property type="match status" value="1"/>
</dbReference>
<protein>
    <submittedName>
        <fullName evidence="2">Oxidoreductase, FAD/FMN-binding protein</fullName>
    </submittedName>
</protein>
<proteinExistence type="predicted"/>
<dbReference type="InterPro" id="IPR013785">
    <property type="entry name" value="Aldolase_TIM"/>
</dbReference>
<feature type="domain" description="NADH:flavin oxidoreductase/NADH oxidase N-terminal" evidence="1">
    <location>
        <begin position="19"/>
        <end position="355"/>
    </location>
</feature>
<dbReference type="EMBL" id="ADNS01000009">
    <property type="protein sequence ID" value="EFG81455.1"/>
    <property type="molecule type" value="Genomic_DNA"/>
</dbReference>
<reference evidence="2 3" key="1">
    <citation type="submission" date="2010-04" db="EMBL/GenBank/DDBJ databases">
        <authorList>
            <person name="Weinstock G."/>
            <person name="Sodergren E."/>
            <person name="Clifton S."/>
            <person name="Fulton L."/>
            <person name="Fulton B."/>
            <person name="Courtney L."/>
            <person name="Fronick C."/>
            <person name="Harrison M."/>
            <person name="Strong C."/>
            <person name="Farmer C."/>
            <person name="Delahaunty K."/>
            <person name="Markovic C."/>
            <person name="Hall O."/>
            <person name="Minx P."/>
            <person name="Tomlinson C."/>
            <person name="Mitreva M."/>
            <person name="Hou S."/>
            <person name="Wollam A."/>
            <person name="Pepin K.H."/>
            <person name="Johnson M."/>
            <person name="Bhonagiri V."/>
            <person name="Zhang X."/>
            <person name="Suruliraj S."/>
            <person name="Warren W."/>
            <person name="Chinwalla A."/>
            <person name="Mardis E.R."/>
            <person name="Wilson R.K."/>
        </authorList>
    </citation>
    <scope>NUCLEOTIDE SEQUENCE [LARGE SCALE GENOMIC DNA]</scope>
    <source>
        <strain evidence="2 3">DSM 20306</strain>
    </source>
</reference>
<keyword evidence="3" id="KW-1185">Reference proteome</keyword>